<dbReference type="EMBL" id="WSFO01000011">
    <property type="protein sequence ID" value="KAE9628028.1"/>
    <property type="molecule type" value="Genomic_DNA"/>
</dbReference>
<reference evidence="1 2" key="1">
    <citation type="submission" date="2019-12" db="EMBL/GenBank/DDBJ databases">
        <authorList>
            <person name="Zhang Y.-J."/>
        </authorList>
    </citation>
    <scope>NUCLEOTIDE SEQUENCE [LARGE SCALE GENOMIC DNA]</scope>
    <source>
        <strain evidence="1 2">H18S-6</strain>
    </source>
</reference>
<evidence type="ECO:0000313" key="2">
    <source>
        <dbReference type="Proteomes" id="UP000441586"/>
    </source>
</evidence>
<dbReference type="Proteomes" id="UP000441586">
    <property type="component" value="Unassembled WGS sequence"/>
</dbReference>
<proteinExistence type="predicted"/>
<sequence length="156" mass="17636">MVEPQLFNSPLEAGLRVIMILEAFSPKVFDLATLSLLDYFVVHTGDAGGPISIHPELEARAGEYFVRRRLVEEGVALMVRSFILEQIRDENGISYRSRETAAAMIDLMSCDYNTRLRDASEWLARKAREDGLDHFIASLRGGIERWTHEVTGEIPL</sequence>
<dbReference type="InterPro" id="IPR046904">
    <property type="entry name" value="ABC-3C_MC2"/>
</dbReference>
<name>A0A6A4RE04_9RHOB</name>
<dbReference type="Pfam" id="PF20288">
    <property type="entry name" value="MC2"/>
    <property type="match status" value="1"/>
</dbReference>
<protein>
    <submittedName>
        <fullName evidence="1">Threonine efflux protein</fullName>
    </submittedName>
</protein>
<accession>A0A6A4RE04</accession>
<dbReference type="AlphaFoldDB" id="A0A6A4RE04"/>
<gene>
    <name evidence="1" type="ORF">GP644_17815</name>
</gene>
<comment type="caution">
    <text evidence="1">The sequence shown here is derived from an EMBL/GenBank/DDBJ whole genome shotgun (WGS) entry which is preliminary data.</text>
</comment>
<organism evidence="1 2">
    <name type="scientific">Parasedimentitalea maritima</name>
    <dbReference type="NCBI Taxonomy" id="2578117"/>
    <lineage>
        <taxon>Bacteria</taxon>
        <taxon>Pseudomonadati</taxon>
        <taxon>Pseudomonadota</taxon>
        <taxon>Alphaproteobacteria</taxon>
        <taxon>Rhodobacterales</taxon>
        <taxon>Paracoccaceae</taxon>
        <taxon>Parasedimentitalea</taxon>
    </lineage>
</organism>
<evidence type="ECO:0000313" key="1">
    <source>
        <dbReference type="EMBL" id="KAE9628028.1"/>
    </source>
</evidence>